<organism evidence="2 3">
    <name type="scientific">Phenylobacterium koreense</name>
    <dbReference type="NCBI Taxonomy" id="266125"/>
    <lineage>
        <taxon>Bacteria</taxon>
        <taxon>Pseudomonadati</taxon>
        <taxon>Pseudomonadota</taxon>
        <taxon>Alphaproteobacteria</taxon>
        <taxon>Caulobacterales</taxon>
        <taxon>Caulobacteraceae</taxon>
        <taxon>Phenylobacterium</taxon>
    </lineage>
</organism>
<feature type="domain" description="Methyltransferase type 11" evidence="1">
    <location>
        <begin position="52"/>
        <end position="151"/>
    </location>
</feature>
<dbReference type="InterPro" id="IPR050508">
    <property type="entry name" value="Methyltransf_Superfamily"/>
</dbReference>
<dbReference type="PANTHER" id="PTHR42912:SF80">
    <property type="entry name" value="METHYLTRANSFERASE DOMAIN-CONTAINING PROTEIN"/>
    <property type="match status" value="1"/>
</dbReference>
<evidence type="ECO:0000313" key="2">
    <source>
        <dbReference type="EMBL" id="MET3525211.1"/>
    </source>
</evidence>
<evidence type="ECO:0000259" key="1">
    <source>
        <dbReference type="Pfam" id="PF08241"/>
    </source>
</evidence>
<dbReference type="Pfam" id="PF08241">
    <property type="entry name" value="Methyltransf_11"/>
    <property type="match status" value="1"/>
</dbReference>
<gene>
    <name evidence="2" type="ORF">ABID41_000306</name>
</gene>
<dbReference type="InterPro" id="IPR013216">
    <property type="entry name" value="Methyltransf_11"/>
</dbReference>
<name>A0ABV2EDV6_9CAUL</name>
<dbReference type="EMBL" id="JBEPLU010000001">
    <property type="protein sequence ID" value="MET3525211.1"/>
    <property type="molecule type" value="Genomic_DNA"/>
</dbReference>
<dbReference type="PANTHER" id="PTHR42912">
    <property type="entry name" value="METHYLTRANSFERASE"/>
    <property type="match status" value="1"/>
</dbReference>
<keyword evidence="3" id="KW-1185">Reference proteome</keyword>
<evidence type="ECO:0000313" key="3">
    <source>
        <dbReference type="Proteomes" id="UP001549110"/>
    </source>
</evidence>
<protein>
    <submittedName>
        <fullName evidence="2">SAM-dependent methyltransferase</fullName>
    </submittedName>
</protein>
<dbReference type="SUPFAM" id="SSF53335">
    <property type="entry name" value="S-adenosyl-L-methionine-dependent methyltransferases"/>
    <property type="match status" value="1"/>
</dbReference>
<dbReference type="InterPro" id="IPR029063">
    <property type="entry name" value="SAM-dependent_MTases_sf"/>
</dbReference>
<proteinExistence type="predicted"/>
<dbReference type="CDD" id="cd02440">
    <property type="entry name" value="AdoMet_MTases"/>
    <property type="match status" value="1"/>
</dbReference>
<keyword evidence="2" id="KW-0489">Methyltransferase</keyword>
<sequence length="265" mass="28376">MSAWTSADYLRGEQYRDSSKLAVRASLHGHGRGDWFEWVARQVRWPMAGEVLELGCGAGWLWEKGAGDIPEDLSLTLSDLSPGMVKEAVGRAESVGRWRRPRGQVADAAALPFEDESFDLVLAMHMLYHLSDPAAGVREIARVLRPGGMAVAATNGRETMAELFALKAAVFGGAGRDELIDGFNLENGAGLLASAFEKVELVAYDDALTIPDPEAVLAYLTSSPPGDQAGPAELEALRGEIAAVFEAGGGVFRVRKSSGLFVCRK</sequence>
<dbReference type="RefSeq" id="WP_331927634.1">
    <property type="nucleotide sequence ID" value="NZ_JBEPLU010000001.1"/>
</dbReference>
<dbReference type="GO" id="GO:0032259">
    <property type="term" value="P:methylation"/>
    <property type="evidence" value="ECO:0007669"/>
    <property type="project" value="UniProtKB-KW"/>
</dbReference>
<comment type="caution">
    <text evidence="2">The sequence shown here is derived from an EMBL/GenBank/DDBJ whole genome shotgun (WGS) entry which is preliminary data.</text>
</comment>
<dbReference type="Proteomes" id="UP001549110">
    <property type="component" value="Unassembled WGS sequence"/>
</dbReference>
<accession>A0ABV2EDV6</accession>
<keyword evidence="2" id="KW-0808">Transferase</keyword>
<dbReference type="GO" id="GO:0008168">
    <property type="term" value="F:methyltransferase activity"/>
    <property type="evidence" value="ECO:0007669"/>
    <property type="project" value="UniProtKB-KW"/>
</dbReference>
<reference evidence="2 3" key="1">
    <citation type="submission" date="2024-06" db="EMBL/GenBank/DDBJ databases">
        <title>Genomic Encyclopedia of Type Strains, Phase IV (KMG-IV): sequencing the most valuable type-strain genomes for metagenomic binning, comparative biology and taxonomic classification.</title>
        <authorList>
            <person name="Goeker M."/>
        </authorList>
    </citation>
    <scope>NUCLEOTIDE SEQUENCE [LARGE SCALE GENOMIC DNA]</scope>
    <source>
        <strain evidence="2 3">DSM 17809</strain>
    </source>
</reference>
<dbReference type="Gene3D" id="3.40.50.150">
    <property type="entry name" value="Vaccinia Virus protein VP39"/>
    <property type="match status" value="1"/>
</dbReference>